<sequence>MSLYPNYESPIFSHYVSIIRESTIKVSNSATYYAEKVWVKSKHPLNCLYEKFLPECRSIKFNSNFSWSAENAILDILERNGYRGLKRNQKIIYKGTPYHPDAVIINQPSSNKPNYLIEVKSSRVKNWNAHRCLIMRGALQSLRNASVFVKAGIVNEILPKLVVATYIPVDKIQPEEKQIRIILKHVNIYKVGWKEIFKVDEQLADEIYSIIGG</sequence>
<reference evidence="1 2" key="1">
    <citation type="journal article" date="2009" name="Proc. Natl. Acad. Sci. U.S.A.">
        <title>Biogeography of the Sulfolobus islandicus pan-genome.</title>
        <authorList>
            <person name="Reno M.L."/>
            <person name="Held N.L."/>
            <person name="Fields C.J."/>
            <person name="Burke P.V."/>
            <person name="Whitaker R.J."/>
        </authorList>
    </citation>
    <scope>NUCLEOTIDE SEQUENCE [LARGE SCALE GENOMIC DNA]</scope>
    <source>
        <strain evidence="2">L.S.2.15 / Lassen #1</strain>
    </source>
</reference>
<evidence type="ECO:0000313" key="1">
    <source>
        <dbReference type="EMBL" id="ACP34775.1"/>
    </source>
</evidence>
<organism evidence="1 2">
    <name type="scientific">Saccharolobus islandicus (strain L.S.2.15 / Lassen #1)</name>
    <name type="common">Sulfolobus islandicus</name>
    <dbReference type="NCBI Taxonomy" id="429572"/>
    <lineage>
        <taxon>Archaea</taxon>
        <taxon>Thermoproteota</taxon>
        <taxon>Thermoprotei</taxon>
        <taxon>Sulfolobales</taxon>
        <taxon>Sulfolobaceae</taxon>
        <taxon>Saccharolobus</taxon>
    </lineage>
</organism>
<gene>
    <name evidence="1" type="ordered locus">LS215_0700</name>
</gene>
<evidence type="ECO:0000313" key="2">
    <source>
        <dbReference type="Proteomes" id="UP000001747"/>
    </source>
</evidence>
<dbReference type="GeneID" id="7798871"/>
<proteinExistence type="predicted"/>
<protein>
    <submittedName>
        <fullName evidence="1">Uncharacterized protein</fullName>
    </submittedName>
</protein>
<dbReference type="RefSeq" id="WP_012713173.1">
    <property type="nucleotide sequence ID" value="NC_012589.1"/>
</dbReference>
<dbReference type="OrthoDB" id="378576at2157"/>
<dbReference type="Proteomes" id="UP000001747">
    <property type="component" value="Chromosome"/>
</dbReference>
<accession>C3MMF2</accession>
<dbReference type="HOGENOM" id="CLU_1292083_0_0_2"/>
<dbReference type="KEGG" id="sis:LS215_0700"/>
<dbReference type="AlphaFoldDB" id="C3MMF2"/>
<dbReference type="EMBL" id="CP001399">
    <property type="protein sequence ID" value="ACP34775.1"/>
    <property type="molecule type" value="Genomic_DNA"/>
</dbReference>
<name>C3MMF2_SACI2</name>